<keyword evidence="2" id="KW-0472">Membrane</keyword>
<feature type="region of interest" description="Disordered" evidence="1">
    <location>
        <begin position="82"/>
        <end position="134"/>
    </location>
</feature>
<proteinExistence type="predicted"/>
<protein>
    <submittedName>
        <fullName evidence="3">Uncharacterized protein</fullName>
    </submittedName>
</protein>
<dbReference type="AlphaFoldDB" id="A0A7K1L539"/>
<evidence type="ECO:0000256" key="2">
    <source>
        <dbReference type="SAM" id="Phobius"/>
    </source>
</evidence>
<keyword evidence="2" id="KW-0812">Transmembrane</keyword>
<keyword evidence="2" id="KW-1133">Transmembrane helix</keyword>
<sequence length="134" mass="13406">MTGGRGALVGVGAVVTVAAVAGLGGYFAVVGLEEADKLASVIGALVAVVGVAVAVYGLATAPPGGGRRVWLRARADDHSQIEQIGGNARGPSVEEAGHPPGAAREARLRARARRSSRIRQVGGDDRPPVPPATS</sequence>
<comment type="caution">
    <text evidence="3">The sequence shown here is derived from an EMBL/GenBank/DDBJ whole genome shotgun (WGS) entry which is preliminary data.</text>
</comment>
<evidence type="ECO:0000313" key="3">
    <source>
        <dbReference type="EMBL" id="MUN39541.1"/>
    </source>
</evidence>
<keyword evidence="4" id="KW-1185">Reference proteome</keyword>
<dbReference type="RefSeq" id="WP_156218687.1">
    <property type="nucleotide sequence ID" value="NZ_WOFH01000008.1"/>
</dbReference>
<organism evidence="3 4">
    <name type="scientific">Actinomadura litoris</name>
    <dbReference type="NCBI Taxonomy" id="2678616"/>
    <lineage>
        <taxon>Bacteria</taxon>
        <taxon>Bacillati</taxon>
        <taxon>Actinomycetota</taxon>
        <taxon>Actinomycetes</taxon>
        <taxon>Streptosporangiales</taxon>
        <taxon>Thermomonosporaceae</taxon>
        <taxon>Actinomadura</taxon>
    </lineage>
</organism>
<name>A0A7K1L539_9ACTN</name>
<feature type="transmembrane region" description="Helical" evidence="2">
    <location>
        <begin position="38"/>
        <end position="59"/>
    </location>
</feature>
<accession>A0A7K1L539</accession>
<dbReference type="EMBL" id="WOFH01000008">
    <property type="protein sequence ID" value="MUN39541.1"/>
    <property type="molecule type" value="Genomic_DNA"/>
</dbReference>
<dbReference type="Proteomes" id="UP000432015">
    <property type="component" value="Unassembled WGS sequence"/>
</dbReference>
<gene>
    <name evidence="3" type="ORF">GNZ18_23500</name>
</gene>
<feature type="transmembrane region" description="Helical" evidence="2">
    <location>
        <begin position="7"/>
        <end position="32"/>
    </location>
</feature>
<evidence type="ECO:0000313" key="4">
    <source>
        <dbReference type="Proteomes" id="UP000432015"/>
    </source>
</evidence>
<reference evidence="3 4" key="1">
    <citation type="submission" date="2019-11" db="EMBL/GenBank/DDBJ databases">
        <authorList>
            <person name="Cao P."/>
        </authorList>
    </citation>
    <scope>NUCLEOTIDE SEQUENCE [LARGE SCALE GENOMIC DNA]</scope>
    <source>
        <strain evidence="3 4">NEAU-AAG5</strain>
    </source>
</reference>
<evidence type="ECO:0000256" key="1">
    <source>
        <dbReference type="SAM" id="MobiDB-lite"/>
    </source>
</evidence>